<evidence type="ECO:0000313" key="3">
    <source>
        <dbReference type="Proteomes" id="UP001066276"/>
    </source>
</evidence>
<evidence type="ECO:0000256" key="1">
    <source>
        <dbReference type="SAM" id="MobiDB-lite"/>
    </source>
</evidence>
<feature type="compositionally biased region" description="Basic and acidic residues" evidence="1">
    <location>
        <begin position="89"/>
        <end position="99"/>
    </location>
</feature>
<comment type="caution">
    <text evidence="2">The sequence shown here is derived from an EMBL/GenBank/DDBJ whole genome shotgun (WGS) entry which is preliminary data.</text>
</comment>
<organism evidence="2 3">
    <name type="scientific">Pleurodeles waltl</name>
    <name type="common">Iberian ribbed newt</name>
    <dbReference type="NCBI Taxonomy" id="8319"/>
    <lineage>
        <taxon>Eukaryota</taxon>
        <taxon>Metazoa</taxon>
        <taxon>Chordata</taxon>
        <taxon>Craniata</taxon>
        <taxon>Vertebrata</taxon>
        <taxon>Euteleostomi</taxon>
        <taxon>Amphibia</taxon>
        <taxon>Batrachia</taxon>
        <taxon>Caudata</taxon>
        <taxon>Salamandroidea</taxon>
        <taxon>Salamandridae</taxon>
        <taxon>Pleurodelinae</taxon>
        <taxon>Pleurodeles</taxon>
    </lineage>
</organism>
<feature type="region of interest" description="Disordered" evidence="1">
    <location>
        <begin position="68"/>
        <end position="110"/>
    </location>
</feature>
<reference evidence="2" key="1">
    <citation type="journal article" date="2022" name="bioRxiv">
        <title>Sequencing and chromosome-scale assembly of the giantPleurodeles waltlgenome.</title>
        <authorList>
            <person name="Brown T."/>
            <person name="Elewa A."/>
            <person name="Iarovenko S."/>
            <person name="Subramanian E."/>
            <person name="Araus A.J."/>
            <person name="Petzold A."/>
            <person name="Susuki M."/>
            <person name="Suzuki K.-i.T."/>
            <person name="Hayashi T."/>
            <person name="Toyoda A."/>
            <person name="Oliveira C."/>
            <person name="Osipova E."/>
            <person name="Leigh N.D."/>
            <person name="Simon A."/>
            <person name="Yun M.H."/>
        </authorList>
    </citation>
    <scope>NUCLEOTIDE SEQUENCE</scope>
    <source>
        <strain evidence="2">20211129_DDA</strain>
        <tissue evidence="2">Liver</tissue>
    </source>
</reference>
<gene>
    <name evidence="2" type="ORF">NDU88_004613</name>
</gene>
<keyword evidence="3" id="KW-1185">Reference proteome</keyword>
<evidence type="ECO:0000313" key="2">
    <source>
        <dbReference type="EMBL" id="KAJ1172771.1"/>
    </source>
</evidence>
<sequence length="128" mass="13779">MLAQSNLPYPEGVSTSDTYNPEVQCEVTYPEALPGDSRQREPFRAVTLLEKDGLKAVKAHNVDFGTLIRGDTKEDDESKGSGGPLCKEGPADPNKDDWATRTSGAGGAKRKLWPRFGKSVAPSVVCTL</sequence>
<accession>A0AAV7T8M6</accession>
<proteinExistence type="predicted"/>
<dbReference type="EMBL" id="JANPWB010000007">
    <property type="protein sequence ID" value="KAJ1172771.1"/>
    <property type="molecule type" value="Genomic_DNA"/>
</dbReference>
<dbReference type="AlphaFoldDB" id="A0AAV7T8M6"/>
<feature type="region of interest" description="Disordered" evidence="1">
    <location>
        <begin position="1"/>
        <end position="21"/>
    </location>
</feature>
<name>A0AAV7T8M6_PLEWA</name>
<feature type="compositionally biased region" description="Basic and acidic residues" evidence="1">
    <location>
        <begin position="70"/>
        <end position="79"/>
    </location>
</feature>
<dbReference type="Proteomes" id="UP001066276">
    <property type="component" value="Chromosome 4_1"/>
</dbReference>
<protein>
    <submittedName>
        <fullName evidence="2">Uncharacterized protein</fullName>
    </submittedName>
</protein>